<reference evidence="2" key="1">
    <citation type="submission" date="2017-10" db="EMBL/GenBank/DDBJ databases">
        <authorList>
            <person name="Regsiter A."/>
            <person name="William W."/>
        </authorList>
    </citation>
    <scope>NUCLEOTIDE SEQUENCE [LARGE SCALE GENOMIC DNA]</scope>
</reference>
<dbReference type="EMBL" id="LT962688">
    <property type="protein sequence ID" value="SOR27125.1"/>
    <property type="molecule type" value="Genomic_DNA"/>
</dbReference>
<organism evidence="1 2">
    <name type="scientific">Methylorubrum extorquens</name>
    <name type="common">Methylobacterium dichloromethanicum</name>
    <name type="synonym">Methylobacterium extorquens</name>
    <dbReference type="NCBI Taxonomy" id="408"/>
    <lineage>
        <taxon>Bacteria</taxon>
        <taxon>Pseudomonadati</taxon>
        <taxon>Pseudomonadota</taxon>
        <taxon>Alphaproteobacteria</taxon>
        <taxon>Hyphomicrobiales</taxon>
        <taxon>Methylobacteriaceae</taxon>
        <taxon>Methylorubrum</taxon>
    </lineage>
</organism>
<evidence type="ECO:0000313" key="2">
    <source>
        <dbReference type="Proteomes" id="UP000233769"/>
    </source>
</evidence>
<proteinExistence type="predicted"/>
<accession>A0A2N9AID8</accession>
<sequence>MPSYPIRPTFPIDVRSPSGSVRVGRQGTAVTLDVVGGGGTDGQVTAGQFFAALEALRPGASAIVQDAVPSDPGDAVNRAYRTTAFITPDCALLAFVRDTLNLNVVQISDLLTAAALQPK</sequence>
<dbReference type="AlphaFoldDB" id="A0A2N9AID8"/>
<dbReference type="Proteomes" id="UP000233769">
    <property type="component" value="Chromosome tk0001"/>
</dbReference>
<protein>
    <submittedName>
        <fullName evidence="1">Uncharacterized protein</fullName>
    </submittedName>
</protein>
<gene>
    <name evidence="1" type="ORF">TK0001_0523</name>
</gene>
<name>A0A2N9AID8_METEX</name>
<evidence type="ECO:0000313" key="1">
    <source>
        <dbReference type="EMBL" id="SOR27125.1"/>
    </source>
</evidence>